<dbReference type="PROSITE" id="PS00070">
    <property type="entry name" value="ALDEHYDE_DEHYDR_CYS"/>
    <property type="match status" value="1"/>
</dbReference>
<dbReference type="Pfam" id="PF00171">
    <property type="entry name" value="Aldedh"/>
    <property type="match status" value="1"/>
</dbReference>
<dbReference type="InterPro" id="IPR029510">
    <property type="entry name" value="Ald_DH_CS_GLU"/>
</dbReference>
<feature type="domain" description="Aldehyde dehydrogenase" evidence="8">
    <location>
        <begin position="34"/>
        <end position="438"/>
    </location>
</feature>
<dbReference type="InterPro" id="IPR015590">
    <property type="entry name" value="Aldehyde_DH_dom"/>
</dbReference>
<comment type="similarity">
    <text evidence="1 4 7">Belongs to the aldehyde dehydrogenase family.</text>
</comment>
<evidence type="ECO:0000259" key="8">
    <source>
        <dbReference type="Pfam" id="PF00171"/>
    </source>
</evidence>
<dbReference type="PIRSF" id="PIRSF036492">
    <property type="entry name" value="ALDH"/>
    <property type="match status" value="1"/>
</dbReference>
<dbReference type="InterPro" id="IPR016161">
    <property type="entry name" value="Ald_DH/histidinol_DH"/>
</dbReference>
<gene>
    <name evidence="9" type="ORF">GCM10007852_33400</name>
</gene>
<organism evidence="9 10">
    <name type="scientific">Agaribacter marinus</name>
    <dbReference type="NCBI Taxonomy" id="1431249"/>
    <lineage>
        <taxon>Bacteria</taxon>
        <taxon>Pseudomonadati</taxon>
        <taxon>Pseudomonadota</taxon>
        <taxon>Gammaproteobacteria</taxon>
        <taxon>Alteromonadales</taxon>
        <taxon>Alteromonadaceae</taxon>
        <taxon>Agaribacter</taxon>
    </lineage>
</organism>
<evidence type="ECO:0000256" key="4">
    <source>
        <dbReference type="PIRNR" id="PIRNR036492"/>
    </source>
</evidence>
<dbReference type="Gene3D" id="3.40.605.10">
    <property type="entry name" value="Aldehyde Dehydrogenase, Chain A, domain 1"/>
    <property type="match status" value="1"/>
</dbReference>
<sequence>MSNEGNDNVAPRSIPSTVSTHQRYFATGVTKEIDWRLKQLKALQRLIRENEVVISEALSFDLGKGKHEAYLTEIGFVLSDIKLALKKLSQWHKPIRVGSPLVAFPAKSYMLPEPLGCALIIGAWNYPIQLTLSPLVAGIAAGNCAVIKPSELATNTSRLLAKLIPNYLDAEAFSVVEGGKGETQALLACQFDKIFYTGGEAVGKIVMTAAAKFLTPVTLELGGKSPCIVDASANIEIAASRIVWGKFMNAGQTCVAPDYLLVQRSIKQPLLDAIIRQIERQYGKNPLQNKDYGRVINERHFERLRSYLAGQNIVWGGNSAKAEKFIEPTIVLNPDSESKLMQDEIFGPILPILCMDSGDDMLEYASNRPKPLAAYLFTQDEDVEKKFVQRISAGNMCINDTNLFMVNHNLAFGGVGASGMGQYHGKHGFDCFSHYKSVMSRSNKFEVSLRYAPFSRVKSYLLKKLL</sequence>
<name>A0AA37SYK0_9ALTE</name>
<evidence type="ECO:0000256" key="5">
    <source>
        <dbReference type="PIRSR" id="PIRSR036492-1"/>
    </source>
</evidence>
<evidence type="ECO:0000256" key="3">
    <source>
        <dbReference type="ARBA" id="ARBA00023027"/>
    </source>
</evidence>
<keyword evidence="2 4" id="KW-0560">Oxidoreductase</keyword>
<dbReference type="FunFam" id="3.40.605.10:FF:000004">
    <property type="entry name" value="Aldehyde dehydrogenase"/>
    <property type="match status" value="1"/>
</dbReference>
<evidence type="ECO:0000256" key="2">
    <source>
        <dbReference type="ARBA" id="ARBA00023002"/>
    </source>
</evidence>
<dbReference type="SUPFAM" id="SSF53720">
    <property type="entry name" value="ALDH-like"/>
    <property type="match status" value="1"/>
</dbReference>
<evidence type="ECO:0000256" key="7">
    <source>
        <dbReference type="RuleBase" id="RU003345"/>
    </source>
</evidence>
<feature type="active site" evidence="5">
    <location>
        <position position="254"/>
    </location>
</feature>
<evidence type="ECO:0000313" key="9">
    <source>
        <dbReference type="EMBL" id="GLR72432.1"/>
    </source>
</evidence>
<dbReference type="InterPro" id="IPR016160">
    <property type="entry name" value="Ald_DH_CS_CYS"/>
</dbReference>
<dbReference type="AlphaFoldDB" id="A0AA37SYK0"/>
<dbReference type="GO" id="GO:0004029">
    <property type="term" value="F:aldehyde dehydrogenase (NAD+) activity"/>
    <property type="evidence" value="ECO:0007669"/>
    <property type="project" value="TreeGrafter"/>
</dbReference>
<dbReference type="Gene3D" id="3.40.309.10">
    <property type="entry name" value="Aldehyde Dehydrogenase, Chain A, domain 2"/>
    <property type="match status" value="1"/>
</dbReference>
<dbReference type="EMBL" id="BSOT01000009">
    <property type="protein sequence ID" value="GLR72432.1"/>
    <property type="molecule type" value="Genomic_DNA"/>
</dbReference>
<evidence type="ECO:0000256" key="6">
    <source>
        <dbReference type="PROSITE-ProRule" id="PRU10007"/>
    </source>
</evidence>
<dbReference type="PANTHER" id="PTHR43570:SF16">
    <property type="entry name" value="ALDEHYDE DEHYDROGENASE TYPE III, ISOFORM Q"/>
    <property type="match status" value="1"/>
</dbReference>
<dbReference type="PANTHER" id="PTHR43570">
    <property type="entry name" value="ALDEHYDE DEHYDROGENASE"/>
    <property type="match status" value="1"/>
</dbReference>
<dbReference type="InterPro" id="IPR016162">
    <property type="entry name" value="Ald_DH_N"/>
</dbReference>
<dbReference type="InterPro" id="IPR012394">
    <property type="entry name" value="Aldehyde_DH_NAD(P)"/>
</dbReference>
<keyword evidence="10" id="KW-1185">Reference proteome</keyword>
<comment type="caution">
    <text evidence="9">The sequence shown here is derived from an EMBL/GenBank/DDBJ whole genome shotgun (WGS) entry which is preliminary data.</text>
</comment>
<dbReference type="GO" id="GO:0006081">
    <property type="term" value="P:aldehyde metabolic process"/>
    <property type="evidence" value="ECO:0007669"/>
    <property type="project" value="InterPro"/>
</dbReference>
<proteinExistence type="inferred from homology"/>
<dbReference type="RefSeq" id="WP_284218842.1">
    <property type="nucleotide sequence ID" value="NZ_BSOT01000009.1"/>
</dbReference>
<evidence type="ECO:0000256" key="1">
    <source>
        <dbReference type="ARBA" id="ARBA00009986"/>
    </source>
</evidence>
<reference evidence="9" key="1">
    <citation type="journal article" date="2014" name="Int. J. Syst. Evol. Microbiol.">
        <title>Complete genome sequence of Corynebacterium casei LMG S-19264T (=DSM 44701T), isolated from a smear-ripened cheese.</title>
        <authorList>
            <consortium name="US DOE Joint Genome Institute (JGI-PGF)"/>
            <person name="Walter F."/>
            <person name="Albersmeier A."/>
            <person name="Kalinowski J."/>
            <person name="Ruckert C."/>
        </authorList>
    </citation>
    <scope>NUCLEOTIDE SEQUENCE</scope>
    <source>
        <strain evidence="9">NBRC 110023</strain>
    </source>
</reference>
<reference evidence="9" key="2">
    <citation type="submission" date="2023-01" db="EMBL/GenBank/DDBJ databases">
        <title>Draft genome sequence of Agaribacter marinus strain NBRC 110023.</title>
        <authorList>
            <person name="Sun Q."/>
            <person name="Mori K."/>
        </authorList>
    </citation>
    <scope>NUCLEOTIDE SEQUENCE</scope>
    <source>
        <strain evidence="9">NBRC 110023</strain>
    </source>
</reference>
<feature type="active site" evidence="5 6">
    <location>
        <position position="220"/>
    </location>
</feature>
<dbReference type="PROSITE" id="PS00687">
    <property type="entry name" value="ALDEHYDE_DEHYDR_GLU"/>
    <property type="match status" value="1"/>
</dbReference>
<dbReference type="CDD" id="cd07136">
    <property type="entry name" value="ALDH_YwdH-P39616"/>
    <property type="match status" value="1"/>
</dbReference>
<evidence type="ECO:0000313" key="10">
    <source>
        <dbReference type="Proteomes" id="UP001156601"/>
    </source>
</evidence>
<dbReference type="FunFam" id="3.40.309.10:FF:000003">
    <property type="entry name" value="Aldehyde dehydrogenase"/>
    <property type="match status" value="1"/>
</dbReference>
<dbReference type="GO" id="GO:0005737">
    <property type="term" value="C:cytoplasm"/>
    <property type="evidence" value="ECO:0007669"/>
    <property type="project" value="TreeGrafter"/>
</dbReference>
<accession>A0AA37SYK0</accession>
<keyword evidence="3" id="KW-0520">NAD</keyword>
<dbReference type="Proteomes" id="UP001156601">
    <property type="component" value="Unassembled WGS sequence"/>
</dbReference>
<protein>
    <recommendedName>
        <fullName evidence="4">Aldehyde dehydrogenase</fullName>
    </recommendedName>
</protein>
<dbReference type="InterPro" id="IPR016163">
    <property type="entry name" value="Ald_DH_C"/>
</dbReference>